<sequence>MMNTPKIYKIRVVFRWLKNQADRNTFNAVRKMVLTAGLPFEPAKVNKNWPRLAYGPSPALGQRAEREYLDIYLQKSIAAEEVQSALEKAAPSGLELLSVRRVPYPLPSVQNLAAAARYRVEGNFSSYQPGRKLEEFLSSGRVEITRRAENGLSCVKELSAHIGPCRTISPEVVSLTVLSVQGKWINPEEIIAAWLGLEVPAGEENFTVEGLTFIREGLFWQDSQGEFHLI</sequence>
<reference evidence="2" key="1">
    <citation type="submission" date="2019-04" db="EMBL/GenBank/DDBJ databases">
        <title>Evolution of Biomass-Degrading Anaerobic Consortia Revealed by Metagenomics.</title>
        <authorList>
            <person name="Peng X."/>
        </authorList>
    </citation>
    <scope>NUCLEOTIDE SEQUENCE</scope>
    <source>
        <strain evidence="2">SIG66</strain>
    </source>
</reference>
<accession>A0A928DRD2</accession>
<comment type="caution">
    <text evidence="2">The sequence shown here is derived from an EMBL/GenBank/DDBJ whole genome shotgun (WGS) entry which is preliminary data.</text>
</comment>
<dbReference type="Pfam" id="PF10105">
    <property type="entry name" value="DUF2344"/>
    <property type="match status" value="1"/>
</dbReference>
<proteinExistence type="predicted"/>
<feature type="domain" description="DUF2344" evidence="1">
    <location>
        <begin position="34"/>
        <end position="169"/>
    </location>
</feature>
<dbReference type="Proteomes" id="UP000725649">
    <property type="component" value="Unassembled WGS sequence"/>
</dbReference>
<dbReference type="InterPro" id="IPR018768">
    <property type="entry name" value="DUF2344"/>
</dbReference>
<gene>
    <name evidence="2" type="ORF">E7027_01435</name>
</gene>
<evidence type="ECO:0000313" key="2">
    <source>
        <dbReference type="EMBL" id="MBE6420799.1"/>
    </source>
</evidence>
<evidence type="ECO:0000259" key="1">
    <source>
        <dbReference type="Pfam" id="PF10105"/>
    </source>
</evidence>
<organism evidence="2 3">
    <name type="scientific">Candidatus Avelusimicrobium gallicola</name>
    <dbReference type="NCBI Taxonomy" id="2562704"/>
    <lineage>
        <taxon>Bacteria</taxon>
        <taxon>Pseudomonadati</taxon>
        <taxon>Elusimicrobiota</taxon>
        <taxon>Elusimicrobia</taxon>
        <taxon>Elusimicrobiales</taxon>
        <taxon>Elusimicrobiaceae</taxon>
        <taxon>Candidatus Avelusimicrobium</taxon>
    </lineage>
</organism>
<name>A0A928DRD2_9BACT</name>
<protein>
    <submittedName>
        <fullName evidence="2">DUF2344 domain-containing protein</fullName>
    </submittedName>
</protein>
<dbReference type="EMBL" id="SUVG01000002">
    <property type="protein sequence ID" value="MBE6420799.1"/>
    <property type="molecule type" value="Genomic_DNA"/>
</dbReference>
<dbReference type="AlphaFoldDB" id="A0A928DRD2"/>
<evidence type="ECO:0000313" key="3">
    <source>
        <dbReference type="Proteomes" id="UP000725649"/>
    </source>
</evidence>